<keyword evidence="2" id="KW-1185">Reference proteome</keyword>
<dbReference type="EMBL" id="MU150229">
    <property type="protein sequence ID" value="KAF9469845.1"/>
    <property type="molecule type" value="Genomic_DNA"/>
</dbReference>
<dbReference type="OrthoDB" id="3219396at2759"/>
<evidence type="ECO:0000313" key="1">
    <source>
        <dbReference type="EMBL" id="KAF9469845.1"/>
    </source>
</evidence>
<evidence type="ECO:0008006" key="3">
    <source>
        <dbReference type="Google" id="ProtNLM"/>
    </source>
</evidence>
<gene>
    <name evidence="1" type="ORF">BDZ94DRAFT_1243393</name>
</gene>
<dbReference type="Proteomes" id="UP000807353">
    <property type="component" value="Unassembled WGS sequence"/>
</dbReference>
<organism evidence="1 2">
    <name type="scientific">Collybia nuda</name>
    <dbReference type="NCBI Taxonomy" id="64659"/>
    <lineage>
        <taxon>Eukaryota</taxon>
        <taxon>Fungi</taxon>
        <taxon>Dikarya</taxon>
        <taxon>Basidiomycota</taxon>
        <taxon>Agaricomycotina</taxon>
        <taxon>Agaricomycetes</taxon>
        <taxon>Agaricomycetidae</taxon>
        <taxon>Agaricales</taxon>
        <taxon>Tricholomatineae</taxon>
        <taxon>Clitocybaceae</taxon>
        <taxon>Collybia</taxon>
    </lineage>
</organism>
<accession>A0A9P5YJM9</accession>
<reference evidence="1" key="1">
    <citation type="submission" date="2020-11" db="EMBL/GenBank/DDBJ databases">
        <authorList>
            <consortium name="DOE Joint Genome Institute"/>
            <person name="Ahrendt S."/>
            <person name="Riley R."/>
            <person name="Andreopoulos W."/>
            <person name="Labutti K."/>
            <person name="Pangilinan J."/>
            <person name="Ruiz-Duenas F.J."/>
            <person name="Barrasa J.M."/>
            <person name="Sanchez-Garcia M."/>
            <person name="Camarero S."/>
            <person name="Miyauchi S."/>
            <person name="Serrano A."/>
            <person name="Linde D."/>
            <person name="Babiker R."/>
            <person name="Drula E."/>
            <person name="Ayuso-Fernandez I."/>
            <person name="Pacheco R."/>
            <person name="Padilla G."/>
            <person name="Ferreira P."/>
            <person name="Barriuso J."/>
            <person name="Kellner H."/>
            <person name="Castanera R."/>
            <person name="Alfaro M."/>
            <person name="Ramirez L."/>
            <person name="Pisabarro A.G."/>
            <person name="Kuo A."/>
            <person name="Tritt A."/>
            <person name="Lipzen A."/>
            <person name="He G."/>
            <person name="Yan M."/>
            <person name="Ng V."/>
            <person name="Cullen D."/>
            <person name="Martin F."/>
            <person name="Rosso M.-N."/>
            <person name="Henrissat B."/>
            <person name="Hibbett D."/>
            <person name="Martinez A.T."/>
            <person name="Grigoriev I.V."/>
        </authorList>
    </citation>
    <scope>NUCLEOTIDE SEQUENCE</scope>
    <source>
        <strain evidence="1">CBS 247.69</strain>
    </source>
</reference>
<sequence length="242" mass="27222">MSFTSSSIILDMPPEVTLYILSFLDLPELAFLVQAFPALAILAADPILHKNRVKVIAPSRVEHSLFGASPHGLALRPTVGDLVHRGVIRGLAIERRWRMGMYFYSRSSITQYENSLQLARQHVSDVISIHLKRRSLLPNAVLSSLHLAHVLPDVESSSLNVSRTLLPILHKLKWCLQRDKLSNLVKINFCGSLGTEKLVGFGAWLEKRGKGVVKDGERVRLAVCPNIRKTIEFYEERARQLD</sequence>
<comment type="caution">
    <text evidence="1">The sequence shown here is derived from an EMBL/GenBank/DDBJ whole genome shotgun (WGS) entry which is preliminary data.</text>
</comment>
<dbReference type="SUPFAM" id="SSF81383">
    <property type="entry name" value="F-box domain"/>
    <property type="match status" value="1"/>
</dbReference>
<proteinExistence type="predicted"/>
<name>A0A9P5YJM9_9AGAR</name>
<dbReference type="InterPro" id="IPR036047">
    <property type="entry name" value="F-box-like_dom_sf"/>
</dbReference>
<evidence type="ECO:0000313" key="2">
    <source>
        <dbReference type="Proteomes" id="UP000807353"/>
    </source>
</evidence>
<dbReference type="AlphaFoldDB" id="A0A9P5YJM9"/>
<protein>
    <recommendedName>
        <fullName evidence="3">F-box domain-containing protein</fullName>
    </recommendedName>
</protein>